<keyword evidence="3" id="KW-0805">Transcription regulation</keyword>
<dbReference type="SMART" id="SM00345">
    <property type="entry name" value="HTH_GNTR"/>
    <property type="match status" value="1"/>
</dbReference>
<comment type="similarity">
    <text evidence="1">In the C-terminal section; belongs to the class-I pyridoxal-phosphate-dependent aminotransferase family.</text>
</comment>
<proteinExistence type="inferred from homology"/>
<dbReference type="CDD" id="cd00609">
    <property type="entry name" value="AAT_like"/>
    <property type="match status" value="1"/>
</dbReference>
<dbReference type="InterPro" id="IPR000524">
    <property type="entry name" value="Tscrpt_reg_HTH_GntR"/>
</dbReference>
<keyword evidence="5" id="KW-0804">Transcription</keyword>
<dbReference type="PANTHER" id="PTHR46577:SF1">
    <property type="entry name" value="HTH-TYPE TRANSCRIPTIONAL REGULATORY PROTEIN GABR"/>
    <property type="match status" value="1"/>
</dbReference>
<dbReference type="InterPro" id="IPR015421">
    <property type="entry name" value="PyrdxlP-dep_Trfase_major"/>
</dbReference>
<protein>
    <submittedName>
        <fullName evidence="7">PLP-dependent aminotransferase family protein</fullName>
    </submittedName>
</protein>
<dbReference type="SUPFAM" id="SSF53383">
    <property type="entry name" value="PLP-dependent transferases"/>
    <property type="match status" value="1"/>
</dbReference>
<evidence type="ECO:0000256" key="1">
    <source>
        <dbReference type="ARBA" id="ARBA00005384"/>
    </source>
</evidence>
<dbReference type="Pfam" id="PF00155">
    <property type="entry name" value="Aminotran_1_2"/>
    <property type="match status" value="1"/>
</dbReference>
<evidence type="ECO:0000256" key="5">
    <source>
        <dbReference type="ARBA" id="ARBA00023163"/>
    </source>
</evidence>
<dbReference type="InterPro" id="IPR015424">
    <property type="entry name" value="PyrdxlP-dep_Trfase"/>
</dbReference>
<evidence type="ECO:0000256" key="4">
    <source>
        <dbReference type="ARBA" id="ARBA00023125"/>
    </source>
</evidence>
<dbReference type="EMBL" id="JAGZGG010000004">
    <property type="protein sequence ID" value="MBS5331386.1"/>
    <property type="molecule type" value="Genomic_DNA"/>
</dbReference>
<dbReference type="InterPro" id="IPR036390">
    <property type="entry name" value="WH_DNA-bd_sf"/>
</dbReference>
<dbReference type="Gene3D" id="3.40.640.10">
    <property type="entry name" value="Type I PLP-dependent aspartate aminotransferase-like (Major domain)"/>
    <property type="match status" value="1"/>
</dbReference>
<gene>
    <name evidence="7" type="ORF">KHY36_02510</name>
</gene>
<dbReference type="PROSITE" id="PS50949">
    <property type="entry name" value="HTH_GNTR"/>
    <property type="match status" value="1"/>
</dbReference>
<dbReference type="InterPro" id="IPR051446">
    <property type="entry name" value="HTH_trans_reg/aminotransferase"/>
</dbReference>
<evidence type="ECO:0000256" key="3">
    <source>
        <dbReference type="ARBA" id="ARBA00023015"/>
    </source>
</evidence>
<sequence length="470" mass="51187">MIELDPSQKAPLYEQLYAALADEIRTGQRAAGTPLPGRRTMAAQQGVSVNTVDTAYQMLAAEGLAEARPRSGFYVQSTYGMLHSRARRTPAAPVPPPAAPAGPVPLYDLSTGSVDTALFPAHSWGRIQKELLYQRPELLQRGEMQGDAPLRAQIAEYLSVYRGVDCTPEQIVVGAGIEYLLGCLAHLFHDGMAAIENPGYSRTRTVLQNSGIPCTLVDIDREGLPAAALEKSGANLCYLTPSHHFPTGVTMPAPRRAQLLAWAAAQPGRYILEDDYDSEFRFDTRPLPSLQGMAGPDGPVVYLTTFSKSLAPGIRIACMVLPQSLLARYRRDFATYANTVSRFEQQTLCEFMAGGYFTRHLARMRLAYKRRMEAFAAALRAALPGVELDGVHSGLHFLLTLPGAGGERAMVAAAAQQGVRLRGLSEYYLARPELCREDTVVAGYSALREEDVERVAQALARAWLCTPSDG</sequence>
<dbReference type="AlphaFoldDB" id="A0A943HI81"/>
<dbReference type="SUPFAM" id="SSF46785">
    <property type="entry name" value="Winged helix' DNA-binding domain"/>
    <property type="match status" value="1"/>
</dbReference>
<name>A0A943HI81_9FIRM</name>
<dbReference type="GO" id="GO:0003700">
    <property type="term" value="F:DNA-binding transcription factor activity"/>
    <property type="evidence" value="ECO:0007669"/>
    <property type="project" value="InterPro"/>
</dbReference>
<evidence type="ECO:0000313" key="7">
    <source>
        <dbReference type="EMBL" id="MBS5331386.1"/>
    </source>
</evidence>
<keyword evidence="7" id="KW-0808">Transferase</keyword>
<reference evidence="7" key="1">
    <citation type="submission" date="2021-02" db="EMBL/GenBank/DDBJ databases">
        <title>Infant gut strain persistence is associated with maternal origin, phylogeny, and functional potential including surface adhesion and iron acquisition.</title>
        <authorList>
            <person name="Lou Y.C."/>
        </authorList>
    </citation>
    <scope>NUCLEOTIDE SEQUENCE</scope>
    <source>
        <strain evidence="7">L3_101_000M1_dasL3_101_000M1_concoct_87</strain>
    </source>
</reference>
<feature type="domain" description="HTH gntR-type" evidence="6">
    <location>
        <begin position="10"/>
        <end position="78"/>
    </location>
</feature>
<keyword evidence="7" id="KW-0032">Aminotransferase</keyword>
<dbReference type="Proteomes" id="UP000759273">
    <property type="component" value="Unassembled WGS sequence"/>
</dbReference>
<organism evidence="7 8">
    <name type="scientific">Subdoligranulum variabile</name>
    <dbReference type="NCBI Taxonomy" id="214851"/>
    <lineage>
        <taxon>Bacteria</taxon>
        <taxon>Bacillati</taxon>
        <taxon>Bacillota</taxon>
        <taxon>Clostridia</taxon>
        <taxon>Eubacteriales</taxon>
        <taxon>Oscillospiraceae</taxon>
        <taxon>Subdoligranulum</taxon>
    </lineage>
</organism>
<dbReference type="PANTHER" id="PTHR46577">
    <property type="entry name" value="HTH-TYPE TRANSCRIPTIONAL REGULATORY PROTEIN GABR"/>
    <property type="match status" value="1"/>
</dbReference>
<evidence type="ECO:0000256" key="2">
    <source>
        <dbReference type="ARBA" id="ARBA00022898"/>
    </source>
</evidence>
<dbReference type="InterPro" id="IPR036388">
    <property type="entry name" value="WH-like_DNA-bd_sf"/>
</dbReference>
<accession>A0A943HI81</accession>
<dbReference type="CDD" id="cd07377">
    <property type="entry name" value="WHTH_GntR"/>
    <property type="match status" value="1"/>
</dbReference>
<dbReference type="GO" id="GO:0003677">
    <property type="term" value="F:DNA binding"/>
    <property type="evidence" value="ECO:0007669"/>
    <property type="project" value="UniProtKB-KW"/>
</dbReference>
<dbReference type="Pfam" id="PF00392">
    <property type="entry name" value="GntR"/>
    <property type="match status" value="1"/>
</dbReference>
<evidence type="ECO:0000259" key="6">
    <source>
        <dbReference type="PROSITE" id="PS50949"/>
    </source>
</evidence>
<evidence type="ECO:0000313" key="8">
    <source>
        <dbReference type="Proteomes" id="UP000759273"/>
    </source>
</evidence>
<comment type="caution">
    <text evidence="7">The sequence shown here is derived from an EMBL/GenBank/DDBJ whole genome shotgun (WGS) entry which is preliminary data.</text>
</comment>
<dbReference type="GO" id="GO:0030170">
    <property type="term" value="F:pyridoxal phosphate binding"/>
    <property type="evidence" value="ECO:0007669"/>
    <property type="project" value="InterPro"/>
</dbReference>
<dbReference type="InterPro" id="IPR004839">
    <property type="entry name" value="Aminotransferase_I/II_large"/>
</dbReference>
<dbReference type="GO" id="GO:0008483">
    <property type="term" value="F:transaminase activity"/>
    <property type="evidence" value="ECO:0007669"/>
    <property type="project" value="UniProtKB-KW"/>
</dbReference>
<keyword evidence="4" id="KW-0238">DNA-binding</keyword>
<keyword evidence="2" id="KW-0663">Pyridoxal phosphate</keyword>
<dbReference type="Gene3D" id="1.10.10.10">
    <property type="entry name" value="Winged helix-like DNA-binding domain superfamily/Winged helix DNA-binding domain"/>
    <property type="match status" value="1"/>
</dbReference>